<dbReference type="GO" id="GO:0009234">
    <property type="term" value="P:menaquinone biosynthetic process"/>
    <property type="evidence" value="ECO:0007669"/>
    <property type="project" value="UniProtKB-UniRule"/>
</dbReference>
<evidence type="ECO:0000313" key="11">
    <source>
        <dbReference type="Proteomes" id="UP000189475"/>
    </source>
</evidence>
<comment type="subunit">
    <text evidence="7">Homodimer.</text>
</comment>
<comment type="catalytic activity">
    <reaction evidence="7">
        <text>isochorismate + 2-oxoglutarate + H(+) = 5-enolpyruvoyl-6-hydroxy-2-succinyl-cyclohex-3-ene-1-carboxylate + CO2</text>
        <dbReference type="Rhea" id="RHEA:25593"/>
        <dbReference type="ChEBI" id="CHEBI:15378"/>
        <dbReference type="ChEBI" id="CHEBI:16526"/>
        <dbReference type="ChEBI" id="CHEBI:16810"/>
        <dbReference type="ChEBI" id="CHEBI:29780"/>
        <dbReference type="ChEBI" id="CHEBI:58818"/>
        <dbReference type="EC" id="2.2.1.9"/>
    </reaction>
</comment>
<comment type="similarity">
    <text evidence="7">Belongs to the TPP enzyme family. MenD subfamily.</text>
</comment>
<evidence type="ECO:0000256" key="4">
    <source>
        <dbReference type="ARBA" id="ARBA00022842"/>
    </source>
</evidence>
<comment type="pathway">
    <text evidence="7">Quinol/quinone metabolism; 1,4-dihydroxy-2-naphthoate biosynthesis; 1,4-dihydroxy-2-naphthoate from chorismate: step 2/7.</text>
</comment>
<dbReference type="EC" id="2.2.1.9" evidence="7"/>
<dbReference type="CDD" id="cd02009">
    <property type="entry name" value="TPP_SHCHC_synthase"/>
    <property type="match status" value="1"/>
</dbReference>
<dbReference type="RefSeq" id="WP_077313543.1">
    <property type="nucleotide sequence ID" value="NZ_AP024887.1"/>
</dbReference>
<dbReference type="GO" id="GO:0000287">
    <property type="term" value="F:magnesium ion binding"/>
    <property type="evidence" value="ECO:0007669"/>
    <property type="project" value="UniProtKB-UniRule"/>
</dbReference>
<evidence type="ECO:0000256" key="2">
    <source>
        <dbReference type="ARBA" id="ARBA00022679"/>
    </source>
</evidence>
<keyword evidence="11" id="KW-1185">Reference proteome</keyword>
<feature type="domain" description="Menaquinone biosynthesis protein MenD middle" evidence="9">
    <location>
        <begin position="190"/>
        <end position="404"/>
    </location>
</feature>
<dbReference type="CDD" id="cd07037">
    <property type="entry name" value="TPP_PYR_MenD"/>
    <property type="match status" value="1"/>
</dbReference>
<dbReference type="Gene3D" id="3.40.50.970">
    <property type="match status" value="2"/>
</dbReference>
<evidence type="ECO:0000259" key="8">
    <source>
        <dbReference type="Pfam" id="PF02776"/>
    </source>
</evidence>
<keyword evidence="1 7" id="KW-0474">Menaquinone biosynthesis</keyword>
<evidence type="ECO:0000256" key="6">
    <source>
        <dbReference type="ARBA" id="ARBA00023211"/>
    </source>
</evidence>
<protein>
    <recommendedName>
        <fullName evidence="7">2-succinyl-5-enolpyruvyl-6-hydroxy-3-cyclohexene-1-carboxylate synthase</fullName>
        <shortName evidence="7">SEPHCHC synthase</shortName>
        <ecNumber evidence="7">2.2.1.9</ecNumber>
    </recommendedName>
    <alternativeName>
        <fullName evidence="7">Menaquinone biosynthesis protein MenD</fullName>
    </alternativeName>
</protein>
<dbReference type="GO" id="GO:0030145">
    <property type="term" value="F:manganese ion binding"/>
    <property type="evidence" value="ECO:0007669"/>
    <property type="project" value="UniProtKB-UniRule"/>
</dbReference>
<dbReference type="SUPFAM" id="SSF52467">
    <property type="entry name" value="DHS-like NAD/FAD-binding domain"/>
    <property type="match status" value="1"/>
</dbReference>
<dbReference type="PIRSF" id="PIRSF004983">
    <property type="entry name" value="MenD"/>
    <property type="match status" value="1"/>
</dbReference>
<gene>
    <name evidence="7 10" type="primary">menD</name>
    <name evidence="10" type="ORF">VPAL9027_01405</name>
</gene>
<evidence type="ECO:0000313" key="10">
    <source>
        <dbReference type="EMBL" id="SJL83437.1"/>
    </source>
</evidence>
<keyword evidence="6 7" id="KW-0464">Manganese</keyword>
<dbReference type="GO" id="GO:0030976">
    <property type="term" value="F:thiamine pyrophosphate binding"/>
    <property type="evidence" value="ECO:0007669"/>
    <property type="project" value="UniProtKB-UniRule"/>
</dbReference>
<dbReference type="InterPro" id="IPR004433">
    <property type="entry name" value="MenaQ_synth_MenD"/>
</dbReference>
<dbReference type="Pfam" id="PF02776">
    <property type="entry name" value="TPP_enzyme_N"/>
    <property type="match status" value="1"/>
</dbReference>
<dbReference type="PANTHER" id="PTHR42916">
    <property type="entry name" value="2-SUCCINYL-5-ENOLPYRUVYL-6-HYDROXY-3-CYCLOHEXENE-1-CARBOXYLATE SYNTHASE"/>
    <property type="match status" value="1"/>
</dbReference>
<dbReference type="Proteomes" id="UP000189475">
    <property type="component" value="Unassembled WGS sequence"/>
</dbReference>
<dbReference type="InterPro" id="IPR032264">
    <property type="entry name" value="MenD_middle"/>
</dbReference>
<dbReference type="Pfam" id="PF16582">
    <property type="entry name" value="TPP_enzyme_M_2"/>
    <property type="match status" value="1"/>
</dbReference>
<dbReference type="OrthoDB" id="9791859at2"/>
<dbReference type="EMBL" id="FUFT01000002">
    <property type="protein sequence ID" value="SJL83437.1"/>
    <property type="molecule type" value="Genomic_DNA"/>
</dbReference>
<comment type="pathway">
    <text evidence="7">Quinol/quinone metabolism; menaquinone biosynthesis.</text>
</comment>
<dbReference type="HAMAP" id="MF_01659">
    <property type="entry name" value="MenD"/>
    <property type="match status" value="1"/>
</dbReference>
<evidence type="ECO:0000259" key="9">
    <source>
        <dbReference type="Pfam" id="PF16582"/>
    </source>
</evidence>
<dbReference type="AlphaFoldDB" id="A0A1R4B3E4"/>
<comment type="function">
    <text evidence="7">Catalyzes the thiamine diphosphate-dependent decarboxylation of 2-oxoglutarate and the subsequent addition of the resulting succinic semialdehyde-thiamine pyrophosphate anion to isochorismate to yield 2-succinyl-5-enolpyruvyl-6-hydroxy-3-cyclohexene-1-carboxylate (SEPHCHC).</text>
</comment>
<evidence type="ECO:0000256" key="3">
    <source>
        <dbReference type="ARBA" id="ARBA00022723"/>
    </source>
</evidence>
<dbReference type="InterPro" id="IPR012001">
    <property type="entry name" value="Thiamin_PyroP_enz_TPP-bd_dom"/>
</dbReference>
<dbReference type="PANTHER" id="PTHR42916:SF1">
    <property type="entry name" value="PROTEIN PHYLLO, CHLOROPLASTIC"/>
    <property type="match status" value="1"/>
</dbReference>
<accession>A0A1R4B3E4</accession>
<comment type="cofactor">
    <cofactor evidence="7">
        <name>Mg(2+)</name>
        <dbReference type="ChEBI" id="CHEBI:18420"/>
    </cofactor>
    <cofactor evidence="7">
        <name>Mn(2+)</name>
        <dbReference type="ChEBI" id="CHEBI:29035"/>
    </cofactor>
</comment>
<comment type="cofactor">
    <cofactor evidence="7">
        <name>thiamine diphosphate</name>
        <dbReference type="ChEBI" id="CHEBI:58937"/>
    </cofactor>
    <text evidence="7">Binds 1 thiamine pyrophosphate per subunit.</text>
</comment>
<sequence>MKHDQALLNRIWSRTLLEELSRWGIEHVCAAPGSRSTPLILEAAEHSALQLHTHFDERGLGFMALGLAKVTQQPVVVIVTSGTAVANLLPAIVESKLTGESLIVLSSDRPIELVGCGANQAIEQAGIFSSHVTHSVNLPSPTTQIPLAWLLSRTDEAMHQQRQHGGSLHINCPYPEPLYSVQPESNYAPYCQPIKTWQAGSQLYSQRSMLSHIDAPAMTMQGKGVVIIGAVAFRQAQTAVAFAEQMGWPYLCDPQAGVTSPWSHYDLWLQNPTAAEQLSRCEHIVQFGGRLVSKRLNQWITQQVQGYGAHYEVITQDAAQHNASHLPQQRWVMSPQVWTAPYLSSHENEYEQRKLTHQGWADDLIYFADACAQLAALHLNQDHLSEVAVALTLSDMAEQHPLFLGNSLMIRMIDMLSTLTDVPVYSNRGASGIDGLIATAAGVQKGLHDGLLVIIGDTALLHDLNSLALLHDVSDPMIVVVTNNDGGAIFDLLPVQINQRDALYRMPHGFNFCHAAAQFGLSYANPHSLQEYQRVIEQHWREGTGALLIEVITPPHEASQHVQQLVEQVHAL</sequence>
<name>A0A1R4B3E4_9VIBR</name>
<dbReference type="Gene3D" id="3.40.50.1220">
    <property type="entry name" value="TPP-binding domain"/>
    <property type="match status" value="1"/>
</dbReference>
<dbReference type="InterPro" id="IPR029061">
    <property type="entry name" value="THDP-binding"/>
</dbReference>
<evidence type="ECO:0000256" key="5">
    <source>
        <dbReference type="ARBA" id="ARBA00023052"/>
    </source>
</evidence>
<evidence type="ECO:0000256" key="1">
    <source>
        <dbReference type="ARBA" id="ARBA00022428"/>
    </source>
</evidence>
<dbReference type="GO" id="GO:0070204">
    <property type="term" value="F:2-succinyl-5-enolpyruvyl-6-hydroxy-3-cyclohexene-1-carboxylic-acid synthase activity"/>
    <property type="evidence" value="ECO:0007669"/>
    <property type="project" value="UniProtKB-UniRule"/>
</dbReference>
<reference evidence="10 11" key="1">
    <citation type="submission" date="2017-02" db="EMBL/GenBank/DDBJ databases">
        <authorList>
            <person name="Peterson S.W."/>
        </authorList>
    </citation>
    <scope>NUCLEOTIDE SEQUENCE [LARGE SCALE GENOMIC DNA]</scope>
    <source>
        <strain evidence="10 11">CECT 9027</strain>
    </source>
</reference>
<dbReference type="InterPro" id="IPR029035">
    <property type="entry name" value="DHS-like_NAD/FAD-binding_dom"/>
</dbReference>
<keyword evidence="3 7" id="KW-0479">Metal-binding</keyword>
<keyword evidence="4 7" id="KW-0460">Magnesium</keyword>
<dbReference type="UniPathway" id="UPA01057">
    <property type="reaction ID" value="UER00164"/>
</dbReference>
<dbReference type="NCBIfam" id="TIGR00173">
    <property type="entry name" value="menD"/>
    <property type="match status" value="1"/>
</dbReference>
<organism evidence="10 11">
    <name type="scientific">Vibrio palustris</name>
    <dbReference type="NCBI Taxonomy" id="1918946"/>
    <lineage>
        <taxon>Bacteria</taxon>
        <taxon>Pseudomonadati</taxon>
        <taxon>Pseudomonadota</taxon>
        <taxon>Gammaproteobacteria</taxon>
        <taxon>Vibrionales</taxon>
        <taxon>Vibrionaceae</taxon>
        <taxon>Vibrio</taxon>
    </lineage>
</organism>
<keyword evidence="5 7" id="KW-0786">Thiamine pyrophosphate</keyword>
<dbReference type="UniPathway" id="UPA00079"/>
<dbReference type="SUPFAM" id="SSF52518">
    <property type="entry name" value="Thiamin diphosphate-binding fold (THDP-binding)"/>
    <property type="match status" value="2"/>
</dbReference>
<dbReference type="STRING" id="1918946.VPAL9027_01405"/>
<evidence type="ECO:0000256" key="7">
    <source>
        <dbReference type="HAMAP-Rule" id="MF_01659"/>
    </source>
</evidence>
<keyword evidence="2 7" id="KW-0808">Transferase</keyword>
<proteinExistence type="inferred from homology"/>
<feature type="domain" description="Thiamine pyrophosphate enzyme N-terminal TPP-binding" evidence="8">
    <location>
        <begin position="14"/>
        <end position="124"/>
    </location>
</feature>